<reference evidence="3 4" key="1">
    <citation type="submission" date="2024-02" db="EMBL/GenBank/DDBJ databases">
        <title>De novo assembly and annotation of 12 fungi associated with fruit tree decline syndrome in Ontario, Canada.</title>
        <authorList>
            <person name="Sulman M."/>
            <person name="Ellouze W."/>
            <person name="Ilyukhin E."/>
        </authorList>
    </citation>
    <scope>NUCLEOTIDE SEQUENCE [LARGE SCALE GENOMIC DNA]</scope>
    <source>
        <strain evidence="3 4">FDS-637</strain>
    </source>
</reference>
<organism evidence="3 4">
    <name type="scientific">Diplodia seriata</name>
    <dbReference type="NCBI Taxonomy" id="420778"/>
    <lineage>
        <taxon>Eukaryota</taxon>
        <taxon>Fungi</taxon>
        <taxon>Dikarya</taxon>
        <taxon>Ascomycota</taxon>
        <taxon>Pezizomycotina</taxon>
        <taxon>Dothideomycetes</taxon>
        <taxon>Dothideomycetes incertae sedis</taxon>
        <taxon>Botryosphaeriales</taxon>
        <taxon>Botryosphaeriaceae</taxon>
        <taxon>Diplodia</taxon>
    </lineage>
</organism>
<comment type="caution">
    <text evidence="3">The sequence shown here is derived from an EMBL/GenBank/DDBJ whole genome shotgun (WGS) entry which is preliminary data.</text>
</comment>
<feature type="compositionally biased region" description="Polar residues" evidence="1">
    <location>
        <begin position="8"/>
        <end position="20"/>
    </location>
</feature>
<feature type="region of interest" description="Disordered" evidence="1">
    <location>
        <begin position="59"/>
        <end position="80"/>
    </location>
</feature>
<dbReference type="InterPro" id="IPR010730">
    <property type="entry name" value="HET"/>
</dbReference>
<dbReference type="RefSeq" id="XP_066635452.1">
    <property type="nucleotide sequence ID" value="XM_066775333.1"/>
</dbReference>
<dbReference type="Pfam" id="PF06985">
    <property type="entry name" value="HET"/>
    <property type="match status" value="1"/>
</dbReference>
<proteinExistence type="predicted"/>
<evidence type="ECO:0000313" key="4">
    <source>
        <dbReference type="Proteomes" id="UP001430584"/>
    </source>
</evidence>
<protein>
    <recommendedName>
        <fullName evidence="2">Heterokaryon incompatibility domain-containing protein</fullName>
    </recommendedName>
</protein>
<dbReference type="Proteomes" id="UP001430584">
    <property type="component" value="Unassembled WGS sequence"/>
</dbReference>
<sequence length="651" mass="74123">MKKDQGTHPPSATPMSDYTGSDAVSQQVAEWIRVCQCMPSAKAPFYPTRLIEIEPMEPSLSIDGPLAAPQSDTRDGDTPTKVKKLTLVSSRELMKRVRDGNAAAIGPYVTLSHCWGNPRVPPLQLRSTNIDDFTKNGIEMKKLPLTFRHAIDFASRLGQVRFIWIDSLCIIQDNNEDWLTQSKEMGKVYNNSFLNISATAAKNGDEGLFDIRRPPLLWSDEIDLNVDGIPGMIQQQNSHPIRRCTVLDASFWTNHVDQAPLNRRGWVLQERLMAPRNVHFCKEQVAWECQCDKGRKSERHPDGFPILDKRSQRLVSSTDAEYLEAKRLLQRAPDLNHQITDEQAYRTWKQIVERYTRAKLTKPKDKLIALSGVAQRMYEKTRWVYVAGLWQNRLPQNNCLQVNLESQLLWCVEPVWDTKRQQFSYPSSRPKEYRAPSFSWAALDADQGVTYGELLDRDRILIQVENIQPKILEGDLMGGKTEGYLELTSHPDWRLKKIVLEEKVTNNGLEYGWRFLERKDANKFVIVYLDSPEQDRDIFEQDGRMYCLPAASEHQGNHTILADTGRKTDSTGAFPRGKDWVAGDITCLLLQADKNEHGTFKRVGLTVVSALDKEGEKNIKAPAGYESELPCRCCRAGKGGTAKARHTIRIK</sequence>
<dbReference type="GeneID" id="92007954"/>
<dbReference type="PANTHER" id="PTHR33112:SF15">
    <property type="entry name" value="HETEROKARYON INCOMPATIBILITY DOMAIN-CONTAINING PROTEIN"/>
    <property type="match status" value="1"/>
</dbReference>
<keyword evidence="4" id="KW-1185">Reference proteome</keyword>
<evidence type="ECO:0000313" key="3">
    <source>
        <dbReference type="EMBL" id="KAL0262423.1"/>
    </source>
</evidence>
<dbReference type="EMBL" id="JAJVCZ030000003">
    <property type="protein sequence ID" value="KAL0262423.1"/>
    <property type="molecule type" value="Genomic_DNA"/>
</dbReference>
<name>A0ABR3CP54_9PEZI</name>
<evidence type="ECO:0000256" key="1">
    <source>
        <dbReference type="SAM" id="MobiDB-lite"/>
    </source>
</evidence>
<evidence type="ECO:0000259" key="2">
    <source>
        <dbReference type="Pfam" id="PF06985"/>
    </source>
</evidence>
<dbReference type="PANTHER" id="PTHR33112">
    <property type="entry name" value="DOMAIN PROTEIN, PUTATIVE-RELATED"/>
    <property type="match status" value="1"/>
</dbReference>
<accession>A0ABR3CP54</accession>
<feature type="region of interest" description="Disordered" evidence="1">
    <location>
        <begin position="1"/>
        <end position="20"/>
    </location>
</feature>
<gene>
    <name evidence="3" type="ORF">SLS55_003869</name>
</gene>
<feature type="domain" description="Heterokaryon incompatibility" evidence="2">
    <location>
        <begin position="108"/>
        <end position="270"/>
    </location>
</feature>